<evidence type="ECO:0000256" key="1">
    <source>
        <dbReference type="SAM" id="MobiDB-lite"/>
    </source>
</evidence>
<feature type="region of interest" description="Disordered" evidence="1">
    <location>
        <begin position="78"/>
        <end position="109"/>
    </location>
</feature>
<dbReference type="GeneID" id="90542042"/>
<proteinExistence type="predicted"/>
<organism evidence="4 5">
    <name type="scientific">Vairimorpha necatrix</name>
    <dbReference type="NCBI Taxonomy" id="6039"/>
    <lineage>
        <taxon>Eukaryota</taxon>
        <taxon>Fungi</taxon>
        <taxon>Fungi incertae sedis</taxon>
        <taxon>Microsporidia</taxon>
        <taxon>Nosematidae</taxon>
        <taxon>Vairimorpha</taxon>
    </lineage>
</organism>
<keyword evidence="2" id="KW-1133">Transmembrane helix</keyword>
<name>A0AAX4JEL5_9MICR</name>
<gene>
    <name evidence="4" type="ORF">VNE69_07286</name>
</gene>
<keyword evidence="2" id="KW-0812">Transmembrane</keyword>
<evidence type="ECO:0000313" key="5">
    <source>
        <dbReference type="Proteomes" id="UP001334084"/>
    </source>
</evidence>
<reference evidence="4" key="1">
    <citation type="journal article" date="2024" name="BMC Genomics">
        <title>Functional annotation of a divergent genome using sequence and structure-based similarity.</title>
        <authorList>
            <person name="Svedberg D."/>
            <person name="Winiger R.R."/>
            <person name="Berg A."/>
            <person name="Sharma H."/>
            <person name="Tellgren-Roth C."/>
            <person name="Debrunner-Vossbrinck B.A."/>
            <person name="Vossbrinck C.R."/>
            <person name="Barandun J."/>
        </authorList>
    </citation>
    <scope>NUCLEOTIDE SEQUENCE</scope>
    <source>
        <strain evidence="4">Illinois isolate</strain>
    </source>
</reference>
<dbReference type="KEGG" id="vnx:VNE69_07286"/>
<evidence type="ECO:0000313" key="4">
    <source>
        <dbReference type="EMBL" id="WUR04221.1"/>
    </source>
</evidence>
<feature type="transmembrane region" description="Helical" evidence="2">
    <location>
        <begin position="121"/>
        <end position="142"/>
    </location>
</feature>
<dbReference type="Proteomes" id="UP001334084">
    <property type="component" value="Chromosome 7"/>
</dbReference>
<keyword evidence="2" id="KW-0472">Membrane</keyword>
<evidence type="ECO:0000256" key="3">
    <source>
        <dbReference type="SAM" id="SignalP"/>
    </source>
</evidence>
<dbReference type="RefSeq" id="XP_065330366.1">
    <property type="nucleotide sequence ID" value="XM_065474294.1"/>
</dbReference>
<evidence type="ECO:0000256" key="2">
    <source>
        <dbReference type="SAM" id="Phobius"/>
    </source>
</evidence>
<keyword evidence="3" id="KW-0732">Signal</keyword>
<dbReference type="AlphaFoldDB" id="A0AAX4JEL5"/>
<protein>
    <submittedName>
        <fullName evidence="4">SP-containing membrane protein</fullName>
    </submittedName>
</protein>
<keyword evidence="5" id="KW-1185">Reference proteome</keyword>
<dbReference type="EMBL" id="CP142732">
    <property type="protein sequence ID" value="WUR04221.1"/>
    <property type="molecule type" value="Genomic_DNA"/>
</dbReference>
<feature type="signal peptide" evidence="3">
    <location>
        <begin position="1"/>
        <end position="19"/>
    </location>
</feature>
<feature type="chain" id="PRO_5043556484" evidence="3">
    <location>
        <begin position="20"/>
        <end position="145"/>
    </location>
</feature>
<accession>A0AAX4JEL5</accession>
<sequence length="145" mass="16408">MKILIFCFILLCALSVSDSETSEDYSETSEDDYEYKNGDVISNIKKRVQSLTRDKELQKDSSSATNQRIIIDTPNSAKTKVMATSSNNTSTQEKTDIVSIKEQSKNENETDEIPYDISGNVYITMFLFIISIIIAKIIIYLINLI</sequence>
<feature type="compositionally biased region" description="Polar residues" evidence="1">
    <location>
        <begin position="78"/>
        <end position="92"/>
    </location>
</feature>